<keyword evidence="2" id="KW-1185">Reference proteome</keyword>
<reference evidence="1" key="2">
    <citation type="submission" date="2020-05" db="UniProtKB">
        <authorList>
            <consortium name="EnsemblMetazoa"/>
        </authorList>
    </citation>
    <scope>IDENTIFICATION</scope>
    <source>
        <strain evidence="1">IAEA</strain>
    </source>
</reference>
<reference evidence="2" key="1">
    <citation type="submission" date="2014-03" db="EMBL/GenBank/DDBJ databases">
        <authorList>
            <person name="Aksoy S."/>
            <person name="Warren W."/>
            <person name="Wilson R.K."/>
        </authorList>
    </citation>
    <scope>NUCLEOTIDE SEQUENCE [LARGE SCALE GENOMIC DNA]</scope>
    <source>
        <strain evidence="2">IAEA</strain>
    </source>
</reference>
<sequence length="101" mass="11610">MPGVHPLEPSQVRAPKAFRLLHPFWTIVSHGLWTDTKSYCLRMYLSHLEVFIMSKNEMRSNEKPRSKANGGQPRQKIQNSIIAALRNTHQHLSYANGLDMV</sequence>
<dbReference type="EnsemblMetazoa" id="GPAI023078-RA">
    <property type="protein sequence ID" value="GPAI023078-PA"/>
    <property type="gene ID" value="GPAI023078"/>
</dbReference>
<evidence type="ECO:0000313" key="1">
    <source>
        <dbReference type="EnsemblMetazoa" id="GPAI023078-PA"/>
    </source>
</evidence>
<accession>A0A1A9ZRU4</accession>
<protein>
    <submittedName>
        <fullName evidence="1">Uncharacterized protein</fullName>
    </submittedName>
</protein>
<organism evidence="1 2">
    <name type="scientific">Glossina pallidipes</name>
    <name type="common">Tsetse fly</name>
    <dbReference type="NCBI Taxonomy" id="7398"/>
    <lineage>
        <taxon>Eukaryota</taxon>
        <taxon>Metazoa</taxon>
        <taxon>Ecdysozoa</taxon>
        <taxon>Arthropoda</taxon>
        <taxon>Hexapoda</taxon>
        <taxon>Insecta</taxon>
        <taxon>Pterygota</taxon>
        <taxon>Neoptera</taxon>
        <taxon>Endopterygota</taxon>
        <taxon>Diptera</taxon>
        <taxon>Brachycera</taxon>
        <taxon>Muscomorpha</taxon>
        <taxon>Hippoboscoidea</taxon>
        <taxon>Glossinidae</taxon>
        <taxon>Glossina</taxon>
    </lineage>
</organism>
<dbReference type="AlphaFoldDB" id="A0A1A9ZRU4"/>
<dbReference type="Proteomes" id="UP000092445">
    <property type="component" value="Unassembled WGS sequence"/>
</dbReference>
<proteinExistence type="predicted"/>
<evidence type="ECO:0000313" key="2">
    <source>
        <dbReference type="Proteomes" id="UP000092445"/>
    </source>
</evidence>
<name>A0A1A9ZRU4_GLOPL</name>
<dbReference type="VEuPathDB" id="VectorBase:GPAI023078"/>